<evidence type="ECO:0000313" key="7">
    <source>
        <dbReference type="Proteomes" id="UP000708208"/>
    </source>
</evidence>
<feature type="compositionally biased region" description="Basic and acidic residues" evidence="5">
    <location>
        <begin position="76"/>
        <end position="86"/>
    </location>
</feature>
<name>A0A8J2PAY8_9HEXA</name>
<keyword evidence="2" id="KW-0812">Transmembrane</keyword>
<evidence type="ECO:0000256" key="3">
    <source>
        <dbReference type="ARBA" id="ARBA00022989"/>
    </source>
</evidence>
<dbReference type="GO" id="GO:0004671">
    <property type="term" value="F:protein C-terminal S-isoprenylcysteine carboxyl O-methyltransferase activity"/>
    <property type="evidence" value="ECO:0007669"/>
    <property type="project" value="TreeGrafter"/>
</dbReference>
<evidence type="ECO:0000256" key="1">
    <source>
        <dbReference type="ARBA" id="ARBA00004141"/>
    </source>
</evidence>
<dbReference type="GO" id="GO:0005783">
    <property type="term" value="C:endoplasmic reticulum"/>
    <property type="evidence" value="ECO:0007669"/>
    <property type="project" value="TreeGrafter"/>
</dbReference>
<gene>
    <name evidence="6" type="ORF">AFUS01_LOCUS31892</name>
</gene>
<dbReference type="PANTHER" id="PTHR12714">
    <property type="entry name" value="PROTEIN-S ISOPRENYLCYSTEINE O-METHYLTRANSFERASE"/>
    <property type="match status" value="1"/>
</dbReference>
<sequence>MVLVNPLCTIGYTLASWRFFYGRIYYEEATLLSFFGHKYFQYQENVKHTGVPFVPGYIFEKQQQQMNQQEQPPQRRPVEQYQRFDDQSGGSDTQEDASDTN</sequence>
<keyword evidence="7" id="KW-1185">Reference proteome</keyword>
<reference evidence="6" key="1">
    <citation type="submission" date="2021-06" db="EMBL/GenBank/DDBJ databases">
        <authorList>
            <person name="Hodson N. C."/>
            <person name="Mongue J. A."/>
            <person name="Jaron S. K."/>
        </authorList>
    </citation>
    <scope>NUCLEOTIDE SEQUENCE</scope>
</reference>
<evidence type="ECO:0000313" key="6">
    <source>
        <dbReference type="EMBL" id="CAG7821561.1"/>
    </source>
</evidence>
<keyword evidence="3" id="KW-1133">Transmembrane helix</keyword>
<accession>A0A8J2PAY8</accession>
<dbReference type="GO" id="GO:0016020">
    <property type="term" value="C:membrane"/>
    <property type="evidence" value="ECO:0007669"/>
    <property type="project" value="UniProtKB-SubCell"/>
</dbReference>
<keyword evidence="4" id="KW-0472">Membrane</keyword>
<proteinExistence type="predicted"/>
<dbReference type="EMBL" id="CAJVCH010514807">
    <property type="protein sequence ID" value="CAG7821561.1"/>
    <property type="molecule type" value="Genomic_DNA"/>
</dbReference>
<evidence type="ECO:0000256" key="4">
    <source>
        <dbReference type="ARBA" id="ARBA00023136"/>
    </source>
</evidence>
<comment type="caution">
    <text evidence="6">The sequence shown here is derived from an EMBL/GenBank/DDBJ whole genome shotgun (WGS) entry which is preliminary data.</text>
</comment>
<organism evidence="6 7">
    <name type="scientific">Allacma fusca</name>
    <dbReference type="NCBI Taxonomy" id="39272"/>
    <lineage>
        <taxon>Eukaryota</taxon>
        <taxon>Metazoa</taxon>
        <taxon>Ecdysozoa</taxon>
        <taxon>Arthropoda</taxon>
        <taxon>Hexapoda</taxon>
        <taxon>Collembola</taxon>
        <taxon>Symphypleona</taxon>
        <taxon>Sminthuridae</taxon>
        <taxon>Allacma</taxon>
    </lineage>
</organism>
<dbReference type="PANTHER" id="PTHR12714:SF9">
    <property type="entry name" value="PROTEIN-S-ISOPRENYLCYSTEINE O-METHYLTRANSFERASE"/>
    <property type="match status" value="1"/>
</dbReference>
<dbReference type="Proteomes" id="UP000708208">
    <property type="component" value="Unassembled WGS sequence"/>
</dbReference>
<evidence type="ECO:0000256" key="5">
    <source>
        <dbReference type="SAM" id="MobiDB-lite"/>
    </source>
</evidence>
<evidence type="ECO:0000256" key="2">
    <source>
        <dbReference type="ARBA" id="ARBA00022692"/>
    </source>
</evidence>
<dbReference type="OrthoDB" id="422086at2759"/>
<feature type="compositionally biased region" description="Low complexity" evidence="5">
    <location>
        <begin position="63"/>
        <end position="72"/>
    </location>
</feature>
<dbReference type="AlphaFoldDB" id="A0A8J2PAY8"/>
<comment type="subcellular location">
    <subcellularLocation>
        <location evidence="1">Membrane</location>
        <topology evidence="1">Multi-pass membrane protein</topology>
    </subcellularLocation>
</comment>
<protein>
    <submittedName>
        <fullName evidence="6">Uncharacterized protein</fullName>
    </submittedName>
</protein>
<feature type="region of interest" description="Disordered" evidence="5">
    <location>
        <begin position="63"/>
        <end position="101"/>
    </location>
</feature>